<sequence>MINTKTITMDHWIDSDRNDRLMPCQTSTEESTSTESTKNHIYKRCRRRRTASIIPCATNLSKKLQSSPFTSFHLTLFAFALISTTITIISTNANGFDAAKK</sequence>
<reference evidence="3" key="1">
    <citation type="submission" date="2022-12" db="EMBL/GenBank/DDBJ databases">
        <title>Genome assemblies of Blomia tropicalis.</title>
        <authorList>
            <person name="Cui Y."/>
        </authorList>
    </citation>
    <scope>NUCLEOTIDE SEQUENCE</scope>
    <source>
        <tissue evidence="3">Adult mites</tissue>
    </source>
</reference>
<feature type="transmembrane region" description="Helical" evidence="2">
    <location>
        <begin position="72"/>
        <end position="91"/>
    </location>
</feature>
<evidence type="ECO:0000256" key="1">
    <source>
        <dbReference type="SAM" id="MobiDB-lite"/>
    </source>
</evidence>
<dbReference type="AlphaFoldDB" id="A0A9Q0RTP3"/>
<dbReference type="EMBL" id="JAPWDV010000001">
    <property type="protein sequence ID" value="KAJ6225641.1"/>
    <property type="molecule type" value="Genomic_DNA"/>
</dbReference>
<name>A0A9Q0RTP3_BLOTA</name>
<evidence type="ECO:0008006" key="5">
    <source>
        <dbReference type="Google" id="ProtNLM"/>
    </source>
</evidence>
<evidence type="ECO:0000256" key="2">
    <source>
        <dbReference type="SAM" id="Phobius"/>
    </source>
</evidence>
<keyword evidence="2" id="KW-0812">Transmembrane</keyword>
<keyword evidence="2" id="KW-0472">Membrane</keyword>
<feature type="non-terminal residue" evidence="3">
    <location>
        <position position="101"/>
    </location>
</feature>
<feature type="region of interest" description="Disordered" evidence="1">
    <location>
        <begin position="18"/>
        <end position="41"/>
    </location>
</feature>
<feature type="compositionally biased region" description="Low complexity" evidence="1">
    <location>
        <begin position="26"/>
        <end position="36"/>
    </location>
</feature>
<protein>
    <recommendedName>
        <fullName evidence="5">Transmembrane protein</fullName>
    </recommendedName>
</protein>
<keyword evidence="4" id="KW-1185">Reference proteome</keyword>
<accession>A0A9Q0RTP3</accession>
<gene>
    <name evidence="3" type="ORF">RDWZM_004186</name>
</gene>
<comment type="caution">
    <text evidence="3">The sequence shown here is derived from an EMBL/GenBank/DDBJ whole genome shotgun (WGS) entry which is preliminary data.</text>
</comment>
<keyword evidence="2" id="KW-1133">Transmembrane helix</keyword>
<dbReference type="Proteomes" id="UP001142055">
    <property type="component" value="Chromosome 1"/>
</dbReference>
<proteinExistence type="predicted"/>
<evidence type="ECO:0000313" key="3">
    <source>
        <dbReference type="EMBL" id="KAJ6225641.1"/>
    </source>
</evidence>
<organism evidence="3 4">
    <name type="scientific">Blomia tropicalis</name>
    <name type="common">Mite</name>
    <dbReference type="NCBI Taxonomy" id="40697"/>
    <lineage>
        <taxon>Eukaryota</taxon>
        <taxon>Metazoa</taxon>
        <taxon>Ecdysozoa</taxon>
        <taxon>Arthropoda</taxon>
        <taxon>Chelicerata</taxon>
        <taxon>Arachnida</taxon>
        <taxon>Acari</taxon>
        <taxon>Acariformes</taxon>
        <taxon>Sarcoptiformes</taxon>
        <taxon>Astigmata</taxon>
        <taxon>Glycyphagoidea</taxon>
        <taxon>Echimyopodidae</taxon>
        <taxon>Blomia</taxon>
    </lineage>
</organism>
<evidence type="ECO:0000313" key="4">
    <source>
        <dbReference type="Proteomes" id="UP001142055"/>
    </source>
</evidence>